<evidence type="ECO:0000256" key="2">
    <source>
        <dbReference type="ARBA" id="ARBA00022989"/>
    </source>
</evidence>
<evidence type="ECO:0008006" key="5">
    <source>
        <dbReference type="Google" id="ProtNLM"/>
    </source>
</evidence>
<sequence length="188" mass="19491">MRNSERVTRLVIGGLMAALVFVGSMLRITLPVNVGTTSFHLGNIMCALSGMILGPVGGGLASGIGSMLYDWTNPLYIAESWITLLTKGAYGVVVGLVAWSGKTGTPLTYRRNVIATVAGAVSYAALYLFKGFAWDGLLLGGLQAGPAAISLVAKLPATAFNAVVAIVVAPILFAAIQKTLKGSFHHLA</sequence>
<keyword evidence="2 3" id="KW-1133">Transmembrane helix</keyword>
<evidence type="ECO:0000313" key="4">
    <source>
        <dbReference type="EMBL" id="SBW11314.1"/>
    </source>
</evidence>
<dbReference type="EMBL" id="FLUN01000001">
    <property type="protein sequence ID" value="SBW11314.1"/>
    <property type="molecule type" value="Genomic_DNA"/>
</dbReference>
<name>A0A212KHX1_9FIRM</name>
<dbReference type="PANTHER" id="PTHR37815:SF3">
    <property type="entry name" value="UPF0397 PROTEIN SPR0429"/>
    <property type="match status" value="1"/>
</dbReference>
<dbReference type="AlphaFoldDB" id="A0A212KHX1"/>
<keyword evidence="3" id="KW-0472">Membrane</keyword>
<keyword evidence="1 3" id="KW-0812">Transmembrane</keyword>
<feature type="transmembrane region" description="Helical" evidence="3">
    <location>
        <begin position="7"/>
        <end position="30"/>
    </location>
</feature>
<protein>
    <recommendedName>
        <fullName evidence="5">ECF transporter S component</fullName>
    </recommendedName>
</protein>
<dbReference type="InterPro" id="IPR009825">
    <property type="entry name" value="ECF_substrate-spec-like"/>
</dbReference>
<evidence type="ECO:0000256" key="1">
    <source>
        <dbReference type="ARBA" id="ARBA00022692"/>
    </source>
</evidence>
<feature type="transmembrane region" description="Helical" evidence="3">
    <location>
        <begin position="113"/>
        <end position="129"/>
    </location>
</feature>
<feature type="transmembrane region" description="Helical" evidence="3">
    <location>
        <begin position="159"/>
        <end position="176"/>
    </location>
</feature>
<evidence type="ECO:0000256" key="3">
    <source>
        <dbReference type="SAM" id="Phobius"/>
    </source>
</evidence>
<gene>
    <name evidence="4" type="ORF">KL86CLO1_13233</name>
</gene>
<dbReference type="Gene3D" id="1.10.1760.20">
    <property type="match status" value="1"/>
</dbReference>
<reference evidence="4" key="1">
    <citation type="submission" date="2016-04" db="EMBL/GenBank/DDBJ databases">
        <authorList>
            <person name="Evans L.H."/>
            <person name="Alamgir A."/>
            <person name="Owens N."/>
            <person name="Weber N.D."/>
            <person name="Virtaneva K."/>
            <person name="Barbian K."/>
            <person name="Babar A."/>
            <person name="Rosenke K."/>
        </authorList>
    </citation>
    <scope>NUCLEOTIDE SEQUENCE</scope>
    <source>
        <strain evidence="4">86</strain>
    </source>
</reference>
<feature type="transmembrane region" description="Helical" evidence="3">
    <location>
        <begin position="81"/>
        <end position="101"/>
    </location>
</feature>
<proteinExistence type="predicted"/>
<organism evidence="4">
    <name type="scientific">uncultured Eubacteriales bacterium</name>
    <dbReference type="NCBI Taxonomy" id="172733"/>
    <lineage>
        <taxon>Bacteria</taxon>
        <taxon>Bacillati</taxon>
        <taxon>Bacillota</taxon>
        <taxon>Clostridia</taxon>
        <taxon>Eubacteriales</taxon>
        <taxon>environmental samples</taxon>
    </lineage>
</organism>
<accession>A0A212KHX1</accession>
<dbReference type="GO" id="GO:0016020">
    <property type="term" value="C:membrane"/>
    <property type="evidence" value="ECO:0007669"/>
    <property type="project" value="InterPro"/>
</dbReference>
<dbReference type="Pfam" id="PF07155">
    <property type="entry name" value="ECF-ribofla_trS"/>
    <property type="match status" value="1"/>
</dbReference>
<dbReference type="PANTHER" id="PTHR37815">
    <property type="entry name" value="UPF0397 PROTEIN BC_2624-RELATED"/>
    <property type="match status" value="1"/>
</dbReference>